<name>S0A2H2_9CAUD</name>
<evidence type="ECO:0000313" key="2">
    <source>
        <dbReference type="Proteomes" id="UP000014711"/>
    </source>
</evidence>
<dbReference type="Proteomes" id="UP000014711">
    <property type="component" value="Segment"/>
</dbReference>
<sequence length="59" mass="7041">MIIIKDNEKYLEISSDDFEEITDELISKFNKPTHISFWLGNWTNKDNLKKTKKHNKSTL</sequence>
<reference evidence="1 2" key="1">
    <citation type="journal article" date="2013" name="Proc. Natl. Acad. Sci. U.S.A.">
        <title>Twelve previously unknown phage genera are ubiquitous in global oceans.</title>
        <authorList>
            <person name="Holmfeldt K."/>
            <person name="Solonenko N."/>
            <person name="Shah M."/>
            <person name="Corrier K."/>
            <person name="Riemann L."/>
            <person name="Verberkmoes N.C."/>
            <person name="Sullivan M.B."/>
        </authorList>
    </citation>
    <scope>NUCLEOTIDE SEQUENCE [LARGE SCALE GENOMIC DNA]</scope>
    <source>
        <strain evidence="1">Phi10:1</strain>
    </source>
</reference>
<proteinExistence type="predicted"/>
<organism evidence="1 2">
    <name type="scientific">Cellulophaga phage phi10:1</name>
    <dbReference type="NCBI Taxonomy" id="1327981"/>
    <lineage>
        <taxon>Viruses</taxon>
        <taxon>Duplodnaviria</taxon>
        <taxon>Heunggongvirae</taxon>
        <taxon>Uroviricota</taxon>
        <taxon>Caudoviricetes</taxon>
        <taxon>Assiduviridae</taxon>
        <taxon>Cebadecemvirus</taxon>
        <taxon>Cebadecemvirus phi10una</taxon>
    </lineage>
</organism>
<keyword evidence="2" id="KW-1185">Reference proteome</keyword>
<gene>
    <name evidence="1" type="ORF">Phi10:1_gp072</name>
</gene>
<dbReference type="OrthoDB" id="39141at10239"/>
<dbReference type="KEGG" id="vg:16796959"/>
<protein>
    <submittedName>
        <fullName evidence="1">Uncharacterized protein</fullName>
    </submittedName>
</protein>
<dbReference type="GeneID" id="16796959"/>
<accession>S0A2H2</accession>
<dbReference type="EMBL" id="KC821618">
    <property type="protein sequence ID" value="AGO48413.1"/>
    <property type="molecule type" value="Genomic_DNA"/>
</dbReference>
<dbReference type="RefSeq" id="YP_008241991.1">
    <property type="nucleotide sequence ID" value="NC_021802.1"/>
</dbReference>
<evidence type="ECO:0000313" key="1">
    <source>
        <dbReference type="EMBL" id="AGO48413.1"/>
    </source>
</evidence>
<reference evidence="2" key="2">
    <citation type="submission" date="2013-03" db="EMBL/GenBank/DDBJ databases">
        <title>The Cellulophaga phages: a novel, diverse, and globally ubiquitous model system.</title>
        <authorList>
            <person name="Holmfeldt K."/>
            <person name="Solonenko N."/>
            <person name="Shah M."/>
            <person name="Corrier K."/>
            <person name="Riemann L."/>
            <person name="VerBerkmoes N.C."/>
            <person name="Sullivan M.B."/>
        </authorList>
    </citation>
    <scope>NUCLEOTIDE SEQUENCE [LARGE SCALE GENOMIC DNA]</scope>
</reference>